<protein>
    <submittedName>
        <fullName evidence="2">Molybdopterin binding motif, CinA N-terminal domain / C-terminal domain of CinA type S</fullName>
    </submittedName>
</protein>
<dbReference type="Pfam" id="PF02464">
    <property type="entry name" value="CinA"/>
    <property type="match status" value="1"/>
</dbReference>
<dbReference type="EMBL" id="UOGL01000112">
    <property type="protein sequence ID" value="VAX37281.1"/>
    <property type="molecule type" value="Genomic_DNA"/>
</dbReference>
<reference evidence="2" key="1">
    <citation type="submission" date="2018-06" db="EMBL/GenBank/DDBJ databases">
        <authorList>
            <person name="Zhirakovskaya E."/>
        </authorList>
    </citation>
    <scope>NUCLEOTIDE SEQUENCE</scope>
</reference>
<dbReference type="Gene3D" id="3.90.950.20">
    <property type="entry name" value="CinA-like"/>
    <property type="match status" value="1"/>
</dbReference>
<evidence type="ECO:0000259" key="1">
    <source>
        <dbReference type="Pfam" id="PF02464"/>
    </source>
</evidence>
<feature type="domain" description="CinA C-terminal" evidence="1">
    <location>
        <begin position="9"/>
        <end position="140"/>
    </location>
</feature>
<dbReference type="InterPro" id="IPR008136">
    <property type="entry name" value="CinA_C"/>
</dbReference>
<dbReference type="AlphaFoldDB" id="A0A3B1DEJ5"/>
<sequence>MNHHLIKEAEKLFDLLKKKNYQVVFAESCTGGLVAATLAGLPGISEYLCGSAVVYQIETKIAWLNVSGETIQKANVVSLQVAEEMAYQVLQKTAQATVAASITGHLGPNAPKELDGVVCIGIAHRNKKGVVENVAATKQKLVITKSNNLRQSRQQAAAEFVIKELCKFLEQK</sequence>
<dbReference type="SUPFAM" id="SSF142433">
    <property type="entry name" value="CinA-like"/>
    <property type="match status" value="1"/>
</dbReference>
<gene>
    <name evidence="2" type="ORF">MNBD_PLANCTO02-1286</name>
</gene>
<dbReference type="InterPro" id="IPR036653">
    <property type="entry name" value="CinA-like_C"/>
</dbReference>
<name>A0A3B1DEJ5_9ZZZZ</name>
<accession>A0A3B1DEJ5</accession>
<organism evidence="2">
    <name type="scientific">hydrothermal vent metagenome</name>
    <dbReference type="NCBI Taxonomy" id="652676"/>
    <lineage>
        <taxon>unclassified sequences</taxon>
        <taxon>metagenomes</taxon>
        <taxon>ecological metagenomes</taxon>
    </lineage>
</organism>
<dbReference type="NCBIfam" id="TIGR00199">
    <property type="entry name" value="PncC_domain"/>
    <property type="match status" value="1"/>
</dbReference>
<proteinExistence type="predicted"/>
<evidence type="ECO:0000313" key="2">
    <source>
        <dbReference type="EMBL" id="VAX37281.1"/>
    </source>
</evidence>